<sequence>MIKTNILPSKFKGNDSDSMVADIWTQKFEVAVKLSKYEVGDALELFKLWTNHNLDIGGLVEKAEEGIRNVDAVSLEELFEKTVDLLEIKNELPNHQEGSSKPETKENKSKVVLSDSKIDDLVKAMNKLALLSQTSRKSRDPSTYICYTCGLSGHTSKYCKEKAGFQSRDHMDKDAKSMLALGLESESSVSPVLSVEKIGSKRLRIDDLLNIPSEREKLTVSKESRRGNTNKTKNTKKNYKTKKSKKSLEEREIAKKLINSGGNFSLREIIDLRPSLVNGMIDYLIQVKQFPNRTWLVAEFHSEESIESLSYCVVSINEQEIPIFLDSGARYSIIDYSLMKRLGITQQKLNKPIKIVAINGEVTEVEYHVILPLRLDSQIIVDISFLVLHNFAVYILLGIDACQKMKANINYKREYISFSSGSKTAKLQLVSKEKLAQELEEISNSDSSSSRESYSKIDSENESESDDENSVHLMYAGMEASISECGIPDIGDIMITESDEGKTADSIGDSLDPNKKSQVRDLIAEYETIFATNHKDLKGIKDSSFKIVVNDESIPLYAKMRRYSQAENDIIDEEFILSTDASFFCIGAVLEQRGDDDILRPIAYFSRKLADAEIRYSAYEREALAVVMSIKNFICYLWGTDFIIYTDNSAVANMNNIQEPIGRISRWINFLSEFRFELKHRKGKDNGAADYLSRHIAGAFMEGEIVKTPYFNYLEDVKEFLTTGIGKSRFTQRQAKNFVVAKGKLYRRAKENRLLLVLMSYEELVYRLKAIHDQMGHFAVETIWNIVSEQYWRPKMYSEVSNYIKSCYSCQKFFLGRPSYKFGGQTSISGLFDTWYLDFLGPLPMSKNGNQYILVGVESLSKYPVAMPCNNQTSNTVIKYLSSMFAIFGEPNSLRTDQGTRFTSGTLSAFLREANLRIELNISHQPEWMGIVERANSTIRYSLAKTCNSDYSNWENALEQTLTGMRTRNSSVTGYSSHFLMFGVRSRVLSENELVLKPDEKVRKIELERLDGVRSSLDKPSISSKKIPQFKINELVLVLN</sequence>
<keyword evidence="2" id="KW-0548">Nucleotidyltransferase</keyword>
<evidence type="ECO:0000313" key="12">
    <source>
        <dbReference type="Proteomes" id="UP000187429"/>
    </source>
</evidence>
<evidence type="ECO:0000256" key="4">
    <source>
        <dbReference type="ARBA" id="ARBA00022759"/>
    </source>
</evidence>
<feature type="region of interest" description="Disordered" evidence="8">
    <location>
        <begin position="218"/>
        <end position="246"/>
    </location>
</feature>
<feature type="region of interest" description="Disordered" evidence="8">
    <location>
        <begin position="92"/>
        <end position="111"/>
    </location>
</feature>
<dbReference type="GO" id="GO:0008270">
    <property type="term" value="F:zinc ion binding"/>
    <property type="evidence" value="ECO:0007669"/>
    <property type="project" value="UniProtKB-KW"/>
</dbReference>
<dbReference type="PANTHER" id="PTHR37984">
    <property type="entry name" value="PROTEIN CBG26694"/>
    <property type="match status" value="1"/>
</dbReference>
<feature type="compositionally biased region" description="Basic residues" evidence="8">
    <location>
        <begin position="233"/>
        <end position="245"/>
    </location>
</feature>
<dbReference type="SUPFAM" id="SSF53098">
    <property type="entry name" value="Ribonuclease H-like"/>
    <property type="match status" value="1"/>
</dbReference>
<keyword evidence="4" id="KW-0255">Endonuclease</keyword>
<accession>A0A1R1XJ94</accession>
<dbReference type="InterPro" id="IPR001584">
    <property type="entry name" value="Integrase_cat-core"/>
</dbReference>
<dbReference type="GO" id="GO:0003676">
    <property type="term" value="F:nucleic acid binding"/>
    <property type="evidence" value="ECO:0007669"/>
    <property type="project" value="InterPro"/>
</dbReference>
<dbReference type="InterPro" id="IPR050951">
    <property type="entry name" value="Retrovirus_Pol_polyprotein"/>
</dbReference>
<evidence type="ECO:0000256" key="1">
    <source>
        <dbReference type="ARBA" id="ARBA00022679"/>
    </source>
</evidence>
<dbReference type="CDD" id="cd00303">
    <property type="entry name" value="retropepsin_like"/>
    <property type="match status" value="1"/>
</dbReference>
<reference evidence="12" key="1">
    <citation type="submission" date="2017-01" db="EMBL/GenBank/DDBJ databases">
        <authorList>
            <person name="Wang Y."/>
            <person name="White M."/>
            <person name="Kvist S."/>
            <person name="Moncalvo J.-M."/>
        </authorList>
    </citation>
    <scope>NUCLEOTIDE SEQUENCE [LARGE SCALE GENOMIC DNA]</scope>
    <source>
        <strain evidence="12">ID-206-W2</strain>
    </source>
</reference>
<evidence type="ECO:0000256" key="2">
    <source>
        <dbReference type="ARBA" id="ARBA00022695"/>
    </source>
</evidence>
<evidence type="ECO:0000256" key="3">
    <source>
        <dbReference type="ARBA" id="ARBA00022722"/>
    </source>
</evidence>
<evidence type="ECO:0000256" key="5">
    <source>
        <dbReference type="ARBA" id="ARBA00022801"/>
    </source>
</evidence>
<dbReference type="InterPro" id="IPR021109">
    <property type="entry name" value="Peptidase_aspartic_dom_sf"/>
</dbReference>
<dbReference type="Pfam" id="PF17921">
    <property type="entry name" value="Integrase_H2C2"/>
    <property type="match status" value="1"/>
</dbReference>
<evidence type="ECO:0000259" key="10">
    <source>
        <dbReference type="PROSITE" id="PS50994"/>
    </source>
</evidence>
<dbReference type="Pfam" id="PF00665">
    <property type="entry name" value="rve"/>
    <property type="match status" value="1"/>
</dbReference>
<evidence type="ECO:0000256" key="8">
    <source>
        <dbReference type="SAM" id="MobiDB-lite"/>
    </source>
</evidence>
<dbReference type="Pfam" id="PF13975">
    <property type="entry name" value="gag-asp_proteas"/>
    <property type="match status" value="1"/>
</dbReference>
<dbReference type="InterPro" id="IPR041588">
    <property type="entry name" value="Integrase_H2C2"/>
</dbReference>
<protein>
    <submittedName>
        <fullName evidence="11">Transposon Tf2-8 polyprotein</fullName>
    </submittedName>
</protein>
<gene>
    <name evidence="11" type="ORF">AYI69_g8475</name>
</gene>
<keyword evidence="5" id="KW-0378">Hydrolase</keyword>
<keyword evidence="6" id="KW-0695">RNA-directed DNA polymerase</keyword>
<dbReference type="SUPFAM" id="SSF56672">
    <property type="entry name" value="DNA/RNA polymerases"/>
    <property type="match status" value="1"/>
</dbReference>
<dbReference type="Gene3D" id="3.30.420.10">
    <property type="entry name" value="Ribonuclease H-like superfamily/Ribonuclease H"/>
    <property type="match status" value="1"/>
</dbReference>
<dbReference type="PANTHER" id="PTHR37984:SF5">
    <property type="entry name" value="PROTEIN NYNRIN-LIKE"/>
    <property type="match status" value="1"/>
</dbReference>
<dbReference type="EMBL" id="LSSM01004526">
    <property type="protein sequence ID" value="OMJ14717.1"/>
    <property type="molecule type" value="Genomic_DNA"/>
</dbReference>
<evidence type="ECO:0000259" key="9">
    <source>
        <dbReference type="PROSITE" id="PS50158"/>
    </source>
</evidence>
<dbReference type="InterPro" id="IPR043502">
    <property type="entry name" value="DNA/RNA_pol_sf"/>
</dbReference>
<dbReference type="PROSITE" id="PS50158">
    <property type="entry name" value="ZF_CCHC"/>
    <property type="match status" value="1"/>
</dbReference>
<dbReference type="InterPro" id="IPR036397">
    <property type="entry name" value="RNaseH_sf"/>
</dbReference>
<dbReference type="Gene3D" id="3.10.20.370">
    <property type="match status" value="1"/>
</dbReference>
<dbReference type="InterPro" id="IPR041373">
    <property type="entry name" value="RT_RNaseH"/>
</dbReference>
<keyword evidence="12" id="KW-1185">Reference proteome</keyword>
<dbReference type="GO" id="GO:0005634">
    <property type="term" value="C:nucleus"/>
    <property type="evidence" value="ECO:0007669"/>
    <property type="project" value="UniProtKB-ARBA"/>
</dbReference>
<dbReference type="Pfam" id="PF17917">
    <property type="entry name" value="RT_RNaseH"/>
    <property type="match status" value="1"/>
</dbReference>
<dbReference type="Proteomes" id="UP000187429">
    <property type="component" value="Unassembled WGS sequence"/>
</dbReference>
<name>A0A1R1XJ94_9FUNG</name>
<evidence type="ECO:0000313" key="11">
    <source>
        <dbReference type="EMBL" id="OMJ14717.1"/>
    </source>
</evidence>
<organism evidence="11 12">
    <name type="scientific">Smittium culicis</name>
    <dbReference type="NCBI Taxonomy" id="133412"/>
    <lineage>
        <taxon>Eukaryota</taxon>
        <taxon>Fungi</taxon>
        <taxon>Fungi incertae sedis</taxon>
        <taxon>Zoopagomycota</taxon>
        <taxon>Kickxellomycotina</taxon>
        <taxon>Harpellomycetes</taxon>
        <taxon>Harpellales</taxon>
        <taxon>Legeriomycetaceae</taxon>
        <taxon>Smittium</taxon>
    </lineage>
</organism>
<dbReference type="InterPro" id="IPR012337">
    <property type="entry name" value="RNaseH-like_sf"/>
</dbReference>
<keyword evidence="1" id="KW-0808">Transferase</keyword>
<evidence type="ECO:0000256" key="7">
    <source>
        <dbReference type="PROSITE-ProRule" id="PRU00047"/>
    </source>
</evidence>
<keyword evidence="7" id="KW-0862">Zinc</keyword>
<dbReference type="Gene3D" id="1.10.340.70">
    <property type="match status" value="1"/>
</dbReference>
<dbReference type="Gene3D" id="2.40.70.10">
    <property type="entry name" value="Acid Proteases"/>
    <property type="match status" value="1"/>
</dbReference>
<keyword evidence="7" id="KW-0479">Metal-binding</keyword>
<keyword evidence="3" id="KW-0540">Nuclease</keyword>
<dbReference type="OrthoDB" id="3997508at2759"/>
<dbReference type="SUPFAM" id="SSF50630">
    <property type="entry name" value="Acid proteases"/>
    <property type="match status" value="1"/>
</dbReference>
<keyword evidence="7" id="KW-0863">Zinc-finger</keyword>
<evidence type="ECO:0000256" key="6">
    <source>
        <dbReference type="ARBA" id="ARBA00022918"/>
    </source>
</evidence>
<dbReference type="FunFam" id="3.10.20.370:FF:000001">
    <property type="entry name" value="Retrovirus-related Pol polyprotein from transposon 17.6-like protein"/>
    <property type="match status" value="1"/>
</dbReference>
<dbReference type="GO" id="GO:0016787">
    <property type="term" value="F:hydrolase activity"/>
    <property type="evidence" value="ECO:0007669"/>
    <property type="project" value="UniProtKB-KW"/>
</dbReference>
<dbReference type="AlphaFoldDB" id="A0A1R1XJ94"/>
<dbReference type="GO" id="GO:0015074">
    <property type="term" value="P:DNA integration"/>
    <property type="evidence" value="ECO:0007669"/>
    <property type="project" value="InterPro"/>
</dbReference>
<dbReference type="PROSITE" id="PS50994">
    <property type="entry name" value="INTEGRASE"/>
    <property type="match status" value="1"/>
</dbReference>
<proteinExistence type="predicted"/>
<feature type="domain" description="CCHC-type" evidence="9">
    <location>
        <begin position="146"/>
        <end position="161"/>
    </location>
</feature>
<comment type="caution">
    <text evidence="11">The sequence shown here is derived from an EMBL/GenBank/DDBJ whole genome shotgun (WGS) entry which is preliminary data.</text>
</comment>
<dbReference type="CDD" id="cd09274">
    <property type="entry name" value="RNase_HI_RT_Ty3"/>
    <property type="match status" value="1"/>
</dbReference>
<feature type="region of interest" description="Disordered" evidence="8">
    <location>
        <begin position="440"/>
        <end position="468"/>
    </location>
</feature>
<feature type="domain" description="Integrase catalytic" evidence="10">
    <location>
        <begin position="814"/>
        <end position="986"/>
    </location>
</feature>
<dbReference type="GO" id="GO:0003964">
    <property type="term" value="F:RNA-directed DNA polymerase activity"/>
    <property type="evidence" value="ECO:0007669"/>
    <property type="project" value="UniProtKB-KW"/>
</dbReference>
<feature type="compositionally biased region" description="Basic and acidic residues" evidence="8">
    <location>
        <begin position="92"/>
        <end position="109"/>
    </location>
</feature>
<dbReference type="GO" id="GO:0004519">
    <property type="term" value="F:endonuclease activity"/>
    <property type="evidence" value="ECO:0007669"/>
    <property type="project" value="UniProtKB-KW"/>
</dbReference>
<dbReference type="InterPro" id="IPR001878">
    <property type="entry name" value="Znf_CCHC"/>
</dbReference>